<dbReference type="EMBL" id="BMOB01000002">
    <property type="protein sequence ID" value="GGI81371.1"/>
    <property type="molecule type" value="Genomic_DNA"/>
</dbReference>
<dbReference type="Proteomes" id="UP000630149">
    <property type="component" value="Unassembled WGS sequence"/>
</dbReference>
<keyword evidence="1" id="KW-1133">Transmembrane helix</keyword>
<feature type="transmembrane region" description="Helical" evidence="1">
    <location>
        <begin position="12"/>
        <end position="35"/>
    </location>
</feature>
<dbReference type="CDD" id="cd01948">
    <property type="entry name" value="EAL"/>
    <property type="match status" value="1"/>
</dbReference>
<evidence type="ECO:0000259" key="2">
    <source>
        <dbReference type="PROSITE" id="PS50883"/>
    </source>
</evidence>
<keyword evidence="1" id="KW-0812">Transmembrane</keyword>
<dbReference type="AlphaFoldDB" id="A0A917JQG5"/>
<dbReference type="Pfam" id="PF00563">
    <property type="entry name" value="EAL"/>
    <property type="match status" value="1"/>
</dbReference>
<keyword evidence="4" id="KW-1185">Reference proteome</keyword>
<evidence type="ECO:0000313" key="4">
    <source>
        <dbReference type="Proteomes" id="UP000630149"/>
    </source>
</evidence>
<dbReference type="Gene3D" id="3.20.20.450">
    <property type="entry name" value="EAL domain"/>
    <property type="match status" value="1"/>
</dbReference>
<feature type="transmembrane region" description="Helical" evidence="1">
    <location>
        <begin position="250"/>
        <end position="271"/>
    </location>
</feature>
<organism evidence="3 4">
    <name type="scientific">Legionella impletisoli</name>
    <dbReference type="NCBI Taxonomy" id="343510"/>
    <lineage>
        <taxon>Bacteria</taxon>
        <taxon>Pseudomonadati</taxon>
        <taxon>Pseudomonadota</taxon>
        <taxon>Gammaproteobacteria</taxon>
        <taxon>Legionellales</taxon>
        <taxon>Legionellaceae</taxon>
        <taxon>Legionella</taxon>
    </lineage>
</organism>
<dbReference type="InterPro" id="IPR050706">
    <property type="entry name" value="Cyclic-di-GMP_PDE-like"/>
</dbReference>
<evidence type="ECO:0000313" key="3">
    <source>
        <dbReference type="EMBL" id="GGI81371.1"/>
    </source>
</evidence>
<reference evidence="3" key="1">
    <citation type="journal article" date="2014" name="Int. J. Syst. Evol. Microbiol.">
        <title>Complete genome sequence of Corynebacterium casei LMG S-19264T (=DSM 44701T), isolated from a smear-ripened cheese.</title>
        <authorList>
            <consortium name="US DOE Joint Genome Institute (JGI-PGF)"/>
            <person name="Walter F."/>
            <person name="Albersmeier A."/>
            <person name="Kalinowski J."/>
            <person name="Ruckert C."/>
        </authorList>
    </citation>
    <scope>NUCLEOTIDE SEQUENCE</scope>
    <source>
        <strain evidence="3">JCM 13919</strain>
    </source>
</reference>
<feature type="domain" description="EAL" evidence="2">
    <location>
        <begin position="278"/>
        <end position="532"/>
    </location>
</feature>
<comment type="caution">
    <text evidence="3">The sequence shown here is derived from an EMBL/GenBank/DDBJ whole genome shotgun (WGS) entry which is preliminary data.</text>
</comment>
<dbReference type="RefSeq" id="WP_131775756.1">
    <property type="nucleotide sequence ID" value="NZ_BMOB01000002.1"/>
</dbReference>
<dbReference type="PROSITE" id="PS50883">
    <property type="entry name" value="EAL"/>
    <property type="match status" value="1"/>
</dbReference>
<protein>
    <submittedName>
        <fullName evidence="3">Diguanylate phosphodiesterase</fullName>
    </submittedName>
</protein>
<reference evidence="3" key="2">
    <citation type="submission" date="2020-09" db="EMBL/GenBank/DDBJ databases">
        <authorList>
            <person name="Sun Q."/>
            <person name="Ohkuma M."/>
        </authorList>
    </citation>
    <scope>NUCLEOTIDE SEQUENCE</scope>
    <source>
        <strain evidence="3">JCM 13919</strain>
    </source>
</reference>
<dbReference type="SMART" id="SM00052">
    <property type="entry name" value="EAL"/>
    <property type="match status" value="1"/>
</dbReference>
<gene>
    <name evidence="3" type="ORF">GCM10007966_07330</name>
</gene>
<name>A0A917JQG5_9GAMM</name>
<dbReference type="PANTHER" id="PTHR33121:SF73">
    <property type="entry name" value="CYCLIC DI-GMP PHOSPHODIESTERASE PDEN-RELATED"/>
    <property type="match status" value="1"/>
</dbReference>
<proteinExistence type="predicted"/>
<keyword evidence="1" id="KW-0472">Membrane</keyword>
<dbReference type="GO" id="GO:0071111">
    <property type="term" value="F:cyclic-guanylate-specific phosphodiesterase activity"/>
    <property type="evidence" value="ECO:0007669"/>
    <property type="project" value="InterPro"/>
</dbReference>
<dbReference type="InterPro" id="IPR001633">
    <property type="entry name" value="EAL_dom"/>
</dbReference>
<dbReference type="InterPro" id="IPR035919">
    <property type="entry name" value="EAL_sf"/>
</dbReference>
<dbReference type="SUPFAM" id="SSF141868">
    <property type="entry name" value="EAL domain-like"/>
    <property type="match status" value="1"/>
</dbReference>
<dbReference type="OrthoDB" id="675397at2"/>
<evidence type="ECO:0000256" key="1">
    <source>
        <dbReference type="SAM" id="Phobius"/>
    </source>
</evidence>
<accession>A0A917JQG5</accession>
<dbReference type="PANTHER" id="PTHR33121">
    <property type="entry name" value="CYCLIC DI-GMP PHOSPHODIESTERASE PDEF"/>
    <property type="match status" value="1"/>
</dbReference>
<sequence>MTQHKFRRPGGFYILIFFWLLLTSLFLIIIFYFNWNKEQLETQQELFKASNSISHAVDNFINDIQNSVYSIPILSSNFNECTSEVRTSLQNAVFNNPLISALAIKNKENKILCASLSDITTAEGLNPTAQGLLGPVRATKEDKPAYIIQQPLGNFILDVYILKQVLDQILETRSPYAEMVVLYNNQSNKAVLQIERNKQSRHWQASPESHYLSMNEISNYAYFYIAAVDSLKHIQIVLIAEPKIIRQLTLWHKLVTFLAVVLVSGLVYLSLRRFLNHFFSLHRAIVNAVKHERFFPVFQPVYDLNKNRYIGVEVLTRWRTEHDEVIMPDAFVNDAERTGLIVPISLQIIEKAFKECRHLLANHRDFYLGFNLSAAHFSHHDFFHRFEELCLTFQVKPSQILLEITERELISHGEPAITKKMKQLRSEGYSLAIDDFGTGHASISYLRHFPFNYLKIDKLFITAIGTGAVTEVLSHSIIQLARNLKLEIIAEGVESEKQVEYLKEKGVHLIQGWYFAKAMPIYELMPFMNGVKHE</sequence>